<dbReference type="SUPFAM" id="SSF160935">
    <property type="entry name" value="VPA0735-like"/>
    <property type="match status" value="1"/>
</dbReference>
<dbReference type="AlphaFoldDB" id="A0A158K9M4"/>
<proteinExistence type="predicted"/>
<protein>
    <recommendedName>
        <fullName evidence="1">DUF1214 domain-containing protein</fullName>
    </recommendedName>
</protein>
<dbReference type="EMBL" id="FCON02000070">
    <property type="protein sequence ID" value="SAL77250.1"/>
    <property type="molecule type" value="Genomic_DNA"/>
</dbReference>
<keyword evidence="3" id="KW-1185">Reference proteome</keyword>
<accession>A0A158K9M4</accession>
<evidence type="ECO:0000259" key="1">
    <source>
        <dbReference type="Pfam" id="PF06742"/>
    </source>
</evidence>
<gene>
    <name evidence="2" type="ORF">AWB68_05160</name>
</gene>
<evidence type="ECO:0000313" key="2">
    <source>
        <dbReference type="EMBL" id="SAL77250.1"/>
    </source>
</evidence>
<organism evidence="2 3">
    <name type="scientific">Caballeronia choica</name>
    <dbReference type="NCBI Taxonomy" id="326476"/>
    <lineage>
        <taxon>Bacteria</taxon>
        <taxon>Pseudomonadati</taxon>
        <taxon>Pseudomonadota</taxon>
        <taxon>Betaproteobacteria</taxon>
        <taxon>Burkholderiales</taxon>
        <taxon>Burkholderiaceae</taxon>
        <taxon>Caballeronia</taxon>
    </lineage>
</organism>
<comment type="caution">
    <text evidence="2">The sequence shown here is derived from an EMBL/GenBank/DDBJ whole genome shotgun (WGS) entry which is preliminary data.</text>
</comment>
<name>A0A158K9M4_9BURK</name>
<dbReference type="Pfam" id="PF06742">
    <property type="entry name" value="DUF1214"/>
    <property type="match status" value="1"/>
</dbReference>
<dbReference type="InterPro" id="IPR037049">
    <property type="entry name" value="DUF1214_C_sf"/>
</dbReference>
<dbReference type="Proteomes" id="UP000054770">
    <property type="component" value="Unassembled WGS sequence"/>
</dbReference>
<dbReference type="Gene3D" id="2.60.120.600">
    <property type="entry name" value="Domain of unknown function DUF1214, C-terminal domain"/>
    <property type="match status" value="1"/>
</dbReference>
<evidence type="ECO:0000313" key="3">
    <source>
        <dbReference type="Proteomes" id="UP000054770"/>
    </source>
</evidence>
<dbReference type="InterPro" id="IPR010621">
    <property type="entry name" value="DUF1214"/>
</dbReference>
<sequence>MTPFSRSELQNGRPFPSISQYTEPIVNADGSIDVVFSPDEPREKENWIGTMRGRGWFPIFRFYGPASPYFDKTWKLEDIVAIKYARSSAVPVGLLRQR</sequence>
<dbReference type="PANTHER" id="PTHR36509">
    <property type="entry name" value="BLL3101 PROTEIN"/>
    <property type="match status" value="1"/>
</dbReference>
<feature type="domain" description="DUF1214" evidence="1">
    <location>
        <begin position="9"/>
        <end position="66"/>
    </location>
</feature>
<reference evidence="2" key="1">
    <citation type="submission" date="2016-01" db="EMBL/GenBank/DDBJ databases">
        <authorList>
            <person name="Peeters C."/>
        </authorList>
    </citation>
    <scope>NUCLEOTIDE SEQUENCE [LARGE SCALE GENOMIC DNA]</scope>
    <source>
        <strain evidence="2">LMG 22940</strain>
    </source>
</reference>
<dbReference type="PANTHER" id="PTHR36509:SF3">
    <property type="entry name" value="SIGNAL PEPTIDE PROTEIN"/>
    <property type="match status" value="1"/>
</dbReference>